<protein>
    <recommendedName>
        <fullName evidence="3">Band 7 domain-containing protein</fullName>
    </recommendedName>
</protein>
<dbReference type="Proteomes" id="UP000008743">
    <property type="component" value="Unassembled WGS sequence"/>
</dbReference>
<evidence type="ECO:0000313" key="2">
    <source>
        <dbReference type="Proteomes" id="UP000008743"/>
    </source>
</evidence>
<proteinExistence type="predicted"/>
<dbReference type="RefSeq" id="XP_004365325.1">
    <property type="nucleotide sequence ID" value="XM_004365268.1"/>
</dbReference>
<dbReference type="InParanoid" id="A0A0D2U0W8"/>
<name>A0A0D2U0W8_CAPO3</name>
<gene>
    <name evidence="1" type="ORF">CAOG_000454</name>
</gene>
<dbReference type="EMBL" id="KE346360">
    <property type="protein sequence ID" value="KJE88881.1"/>
    <property type="molecule type" value="Genomic_DNA"/>
</dbReference>
<evidence type="ECO:0000313" key="1">
    <source>
        <dbReference type="EMBL" id="KJE88881.1"/>
    </source>
</evidence>
<dbReference type="OrthoDB" id="10266334at2759"/>
<accession>A0A0D2U0W8</accession>
<dbReference type="AlphaFoldDB" id="A0A0D2U0W8"/>
<dbReference type="eggNOG" id="ENOG502RXUC">
    <property type="taxonomic scope" value="Eukaryota"/>
</dbReference>
<dbReference type="OMA" id="MMNAVCA"/>
<keyword evidence="2" id="KW-1185">Reference proteome</keyword>
<reference evidence="2" key="1">
    <citation type="submission" date="2011-02" db="EMBL/GenBank/DDBJ databases">
        <title>The Genome Sequence of Capsaspora owczarzaki ATCC 30864.</title>
        <authorList>
            <person name="Russ C."/>
            <person name="Cuomo C."/>
            <person name="Burger G."/>
            <person name="Gray M.W."/>
            <person name="Holland P.W.H."/>
            <person name="King N."/>
            <person name="Lang F.B.F."/>
            <person name="Roger A.J."/>
            <person name="Ruiz-Trillo I."/>
            <person name="Young S.K."/>
            <person name="Zeng Q."/>
            <person name="Gargeya S."/>
            <person name="Alvarado L."/>
            <person name="Berlin A."/>
            <person name="Chapman S.B."/>
            <person name="Chen Z."/>
            <person name="Freedman E."/>
            <person name="Gellesch M."/>
            <person name="Goldberg J."/>
            <person name="Griggs A."/>
            <person name="Gujja S."/>
            <person name="Heilman E."/>
            <person name="Heiman D."/>
            <person name="Howarth C."/>
            <person name="Mehta T."/>
            <person name="Neiman D."/>
            <person name="Pearson M."/>
            <person name="Roberts A."/>
            <person name="Saif S."/>
            <person name="Shea T."/>
            <person name="Shenoy N."/>
            <person name="Sisk P."/>
            <person name="Stolte C."/>
            <person name="Sykes S."/>
            <person name="White J."/>
            <person name="Yandava C."/>
            <person name="Haas B."/>
            <person name="Nusbaum C."/>
            <person name="Birren B."/>
        </authorList>
    </citation>
    <scope>NUCLEOTIDE SEQUENCE</scope>
    <source>
        <strain evidence="2">ATCC 30864</strain>
    </source>
</reference>
<sequence length="427" mass="49370">MGFKTIIEGQRAIITNVQGRSTIVEGPTRVFLFRKQFRLLNRYIADQSHYLVIRYHDGNVKHTQGPTSEFGNPIEHESIQVMPVISLDANECLVVYKQNDTNKVLRRIVTGPQLFVPAPSEWLHDFVWHGSAPNDKAHKIPGATKFTKLRTVPDQFYFNVRDVRTADDALITVKLMLFFELTDIETMLNTTHDPVADFINSSTADVIAFASQLTYEQFLENTGKRIGYNMTKVESYKQLVTRAQRIGYNMTKVVYRGYHASDNLQAMHDSAIQARTRLRLEAETEAQKQELADLKTHRELERNRNMQKIAREDADHKIAMERDVQKARLEAAAKQHEQDLQQKLKNQELELDIKARISTLDIESDRKKHELTLEMQQRTNQDKAAFFEKLLKMDVDLTKYLVSQYQHPDRIIRVDGVPSGNVHVHEN</sequence>
<organism evidence="1 2">
    <name type="scientific">Capsaspora owczarzaki (strain ATCC 30864)</name>
    <dbReference type="NCBI Taxonomy" id="595528"/>
    <lineage>
        <taxon>Eukaryota</taxon>
        <taxon>Filasterea</taxon>
        <taxon>Capsaspora</taxon>
    </lineage>
</organism>
<evidence type="ECO:0008006" key="3">
    <source>
        <dbReference type="Google" id="ProtNLM"/>
    </source>
</evidence>